<dbReference type="EMBL" id="CP014692">
    <property type="protein sequence ID" value="AQS83466.1"/>
    <property type="molecule type" value="Genomic_DNA"/>
</dbReference>
<keyword evidence="3" id="KW-1185">Reference proteome</keyword>
<organism evidence="2 3">
    <name type="scientific">Acetobacter aceti</name>
    <dbReference type="NCBI Taxonomy" id="435"/>
    <lineage>
        <taxon>Bacteria</taxon>
        <taxon>Pseudomonadati</taxon>
        <taxon>Pseudomonadota</taxon>
        <taxon>Alphaproteobacteria</taxon>
        <taxon>Acetobacterales</taxon>
        <taxon>Acetobacteraceae</taxon>
        <taxon>Acetobacter</taxon>
        <taxon>Acetobacter subgen. Acetobacter</taxon>
    </lineage>
</organism>
<gene>
    <name evidence="2" type="ORF">A0U92_00380</name>
</gene>
<proteinExistence type="predicted"/>
<sequence>MTDDLICPLSARSNDPVHPDTLMNSGHTPFGHQPDRQKEVCPEARRLLHWRAGFRTVQCAAIFTMI</sequence>
<evidence type="ECO:0000256" key="1">
    <source>
        <dbReference type="SAM" id="MobiDB-lite"/>
    </source>
</evidence>
<protein>
    <submittedName>
        <fullName evidence="2">Uncharacterized protein</fullName>
    </submittedName>
</protein>
<reference evidence="2 3" key="1">
    <citation type="submission" date="2016-03" db="EMBL/GenBank/DDBJ databases">
        <title>Acetic acid bacteria sequencing.</title>
        <authorList>
            <person name="Brandt J."/>
            <person name="Jakob F."/>
            <person name="Vogel R.F."/>
        </authorList>
    </citation>
    <scope>NUCLEOTIDE SEQUENCE [LARGE SCALE GENOMIC DNA]</scope>
    <source>
        <strain evidence="2 3">TMW2.1153</strain>
    </source>
</reference>
<dbReference type="KEGG" id="aace:A0U92_00380"/>
<dbReference type="AlphaFoldDB" id="A0A1U9KCG0"/>
<evidence type="ECO:0000313" key="2">
    <source>
        <dbReference type="EMBL" id="AQS83466.1"/>
    </source>
</evidence>
<accession>A0A1U9KCG0</accession>
<name>A0A1U9KCG0_ACEAC</name>
<feature type="region of interest" description="Disordered" evidence="1">
    <location>
        <begin position="11"/>
        <end position="36"/>
    </location>
</feature>
<evidence type="ECO:0000313" key="3">
    <source>
        <dbReference type="Proteomes" id="UP000188937"/>
    </source>
</evidence>
<dbReference type="Proteomes" id="UP000188937">
    <property type="component" value="Chromosome"/>
</dbReference>